<organism evidence="1 2">
    <name type="scientific">Nannocystis punicea</name>
    <dbReference type="NCBI Taxonomy" id="2995304"/>
    <lineage>
        <taxon>Bacteria</taxon>
        <taxon>Pseudomonadati</taxon>
        <taxon>Myxococcota</taxon>
        <taxon>Polyangia</taxon>
        <taxon>Nannocystales</taxon>
        <taxon>Nannocystaceae</taxon>
        <taxon>Nannocystis</taxon>
    </lineage>
</organism>
<sequence length="431" mass="45128">MLCGDETLCDEDACSGLMLSDQKYAAALRVALDECGDIILAGRHRGPEPKLGLPEANGLNDAYVVRMDRAGKLKWSRSFGAVDESNAATEATLSTLRLGPDGSVFVAGTTYHDFVIDGVACEVDQPTLFMLQLSADGVAQWCKTLETPNQVVAAYEMVLVDESAVVVGACGDDLGHHEMLVARVPADGDGEIVHACTGNGDEAALFGATVDAGRVVVSGDFLGSLSLGQTQMVAADRDLFIARFDPVEWEANAPPPWDFAEQLGGPGLDRARGTARGHDGTIALVGAATGWAECENADGLPKGGYDALFVTFEPDGDGYARTRTLCYGSAADSVGEYPVPLPGSGFAWQGRDQGGALFAPPHQIGPKAGQRFFVATWLEDVGVTATYAPPGNDSVYPKALAVDPLGAVASGGTSEYHMFLLRLRPDLTGGP</sequence>
<dbReference type="PANTHER" id="PTHR35580">
    <property type="entry name" value="CELL SURFACE GLYCOPROTEIN (S-LAYER PROTEIN)-LIKE PROTEIN"/>
    <property type="match status" value="1"/>
</dbReference>
<proteinExistence type="predicted"/>
<reference evidence="1" key="1">
    <citation type="submission" date="2022-11" db="EMBL/GenBank/DDBJ databases">
        <title>Minimal conservation of predation-associated metabolite biosynthetic gene clusters underscores biosynthetic potential of Myxococcota including descriptions for ten novel species: Archangium lansinium sp. nov., Myxococcus landrumus sp. nov., Nannocystis bai.</title>
        <authorList>
            <person name="Ahearne A."/>
            <person name="Stevens C."/>
            <person name="Dowd S."/>
        </authorList>
    </citation>
    <scope>NUCLEOTIDE SEQUENCE</scope>
    <source>
        <strain evidence="1">Fl3</strain>
    </source>
</reference>
<dbReference type="EMBL" id="CP114040">
    <property type="protein sequence ID" value="WAS94242.1"/>
    <property type="molecule type" value="Genomic_DNA"/>
</dbReference>
<evidence type="ECO:0000313" key="2">
    <source>
        <dbReference type="Proteomes" id="UP001164459"/>
    </source>
</evidence>
<name>A0ABY7H4P6_9BACT</name>
<keyword evidence="2" id="KW-1185">Reference proteome</keyword>
<protein>
    <submittedName>
        <fullName evidence="1">Uncharacterized protein</fullName>
    </submittedName>
</protein>
<dbReference type="Proteomes" id="UP001164459">
    <property type="component" value="Chromosome"/>
</dbReference>
<dbReference type="InterPro" id="IPR052918">
    <property type="entry name" value="Motility_Chemotaxis_Reg"/>
</dbReference>
<accession>A0ABY7H4P6</accession>
<dbReference type="PANTHER" id="PTHR35580:SF1">
    <property type="entry name" value="PHYTASE-LIKE DOMAIN-CONTAINING PROTEIN"/>
    <property type="match status" value="1"/>
</dbReference>
<dbReference type="RefSeq" id="WP_269036579.1">
    <property type="nucleotide sequence ID" value="NZ_CP114040.1"/>
</dbReference>
<gene>
    <name evidence="1" type="ORF">O0S08_49605</name>
</gene>
<evidence type="ECO:0000313" key="1">
    <source>
        <dbReference type="EMBL" id="WAS94242.1"/>
    </source>
</evidence>